<proteinExistence type="predicted"/>
<sequence length="94" mass="9076">MFADGAEEALGGAEHVGGPAHGVGGVVVVVETAVGVVCCHRTSLSNALEGSGCHTGTRTPKELLTPSAGPHTAPALCFRTAGLNAAGDAGIADA</sequence>
<feature type="region of interest" description="Disordered" evidence="1">
    <location>
        <begin position="1"/>
        <end position="20"/>
    </location>
</feature>
<protein>
    <submittedName>
        <fullName evidence="2">Uncharacterized protein</fullName>
    </submittedName>
</protein>
<evidence type="ECO:0000313" key="3">
    <source>
        <dbReference type="Proteomes" id="UP000642673"/>
    </source>
</evidence>
<name>A0ABQ3F3L9_9ACTN</name>
<organism evidence="2 3">
    <name type="scientific">Streptomyces cirratus</name>
    <dbReference type="NCBI Taxonomy" id="68187"/>
    <lineage>
        <taxon>Bacteria</taxon>
        <taxon>Bacillati</taxon>
        <taxon>Actinomycetota</taxon>
        <taxon>Actinomycetes</taxon>
        <taxon>Kitasatosporales</taxon>
        <taxon>Streptomycetaceae</taxon>
        <taxon>Streptomyces</taxon>
    </lineage>
</organism>
<keyword evidence="3" id="KW-1185">Reference proteome</keyword>
<dbReference type="EMBL" id="BMVP01000021">
    <property type="protein sequence ID" value="GHB82472.1"/>
    <property type="molecule type" value="Genomic_DNA"/>
</dbReference>
<evidence type="ECO:0000313" key="2">
    <source>
        <dbReference type="EMBL" id="GHB82472.1"/>
    </source>
</evidence>
<gene>
    <name evidence="2" type="ORF">GCM10010347_61790</name>
</gene>
<reference evidence="3" key="1">
    <citation type="journal article" date="2019" name="Int. J. Syst. Evol. Microbiol.">
        <title>The Global Catalogue of Microorganisms (GCM) 10K type strain sequencing project: providing services to taxonomists for standard genome sequencing and annotation.</title>
        <authorList>
            <consortium name="The Broad Institute Genomics Platform"/>
            <consortium name="The Broad Institute Genome Sequencing Center for Infectious Disease"/>
            <person name="Wu L."/>
            <person name="Ma J."/>
        </authorList>
    </citation>
    <scope>NUCLEOTIDE SEQUENCE [LARGE SCALE GENOMIC DNA]</scope>
    <source>
        <strain evidence="3">JCM 4738</strain>
    </source>
</reference>
<evidence type="ECO:0000256" key="1">
    <source>
        <dbReference type="SAM" id="MobiDB-lite"/>
    </source>
</evidence>
<dbReference type="Proteomes" id="UP000642673">
    <property type="component" value="Unassembled WGS sequence"/>
</dbReference>
<accession>A0ABQ3F3L9</accession>
<feature type="compositionally biased region" description="Low complexity" evidence="1">
    <location>
        <begin position="8"/>
        <end position="18"/>
    </location>
</feature>
<comment type="caution">
    <text evidence="2">The sequence shown here is derived from an EMBL/GenBank/DDBJ whole genome shotgun (WGS) entry which is preliminary data.</text>
</comment>